<keyword evidence="3" id="KW-0597">Phosphoprotein</keyword>
<keyword evidence="2" id="KW-0963">Cytoplasm</keyword>
<feature type="compositionally biased region" description="Basic and acidic residues" evidence="7">
    <location>
        <begin position="398"/>
        <end position="413"/>
    </location>
</feature>
<evidence type="ECO:0000259" key="9">
    <source>
        <dbReference type="Pfam" id="PF10495"/>
    </source>
</evidence>
<evidence type="ECO:0000256" key="2">
    <source>
        <dbReference type="ARBA" id="ARBA00022490"/>
    </source>
</evidence>
<evidence type="ECO:0000313" key="10">
    <source>
        <dbReference type="EMBL" id="CAG8954173.1"/>
    </source>
</evidence>
<reference evidence="10" key="1">
    <citation type="submission" date="2021-07" db="EMBL/GenBank/DDBJ databases">
        <authorList>
            <person name="Durling M."/>
        </authorList>
    </citation>
    <scope>NUCLEOTIDE SEQUENCE</scope>
</reference>
<dbReference type="Pfam" id="PF07989">
    <property type="entry name" value="Cnn_1N"/>
    <property type="match status" value="1"/>
</dbReference>
<feature type="region of interest" description="Disordered" evidence="7">
    <location>
        <begin position="604"/>
        <end position="633"/>
    </location>
</feature>
<organism evidence="10 11">
    <name type="scientific">Hymenoscyphus fraxineus</name>
    <dbReference type="NCBI Taxonomy" id="746836"/>
    <lineage>
        <taxon>Eukaryota</taxon>
        <taxon>Fungi</taxon>
        <taxon>Dikarya</taxon>
        <taxon>Ascomycota</taxon>
        <taxon>Pezizomycotina</taxon>
        <taxon>Leotiomycetes</taxon>
        <taxon>Helotiales</taxon>
        <taxon>Helotiaceae</taxon>
        <taxon>Hymenoscyphus</taxon>
    </lineage>
</organism>
<evidence type="ECO:0000256" key="5">
    <source>
        <dbReference type="ARBA" id="ARBA00023212"/>
    </source>
</evidence>
<feature type="compositionally biased region" description="Polar residues" evidence="7">
    <location>
        <begin position="34"/>
        <end position="53"/>
    </location>
</feature>
<evidence type="ECO:0000256" key="3">
    <source>
        <dbReference type="ARBA" id="ARBA00022553"/>
    </source>
</evidence>
<accession>A0A9N9PT62</accession>
<dbReference type="Gene3D" id="1.10.287.2610">
    <property type="match status" value="1"/>
</dbReference>
<evidence type="ECO:0000259" key="8">
    <source>
        <dbReference type="Pfam" id="PF07989"/>
    </source>
</evidence>
<evidence type="ECO:0000256" key="6">
    <source>
        <dbReference type="SAM" id="Coils"/>
    </source>
</evidence>
<dbReference type="Pfam" id="PF10495">
    <property type="entry name" value="PACT_coil_coil"/>
    <property type="match status" value="1"/>
</dbReference>
<keyword evidence="11" id="KW-1185">Reference proteome</keyword>
<feature type="region of interest" description="Disordered" evidence="7">
    <location>
        <begin position="1412"/>
        <end position="1440"/>
    </location>
</feature>
<dbReference type="EMBL" id="CAJVRL010000056">
    <property type="protein sequence ID" value="CAG8954173.1"/>
    <property type="molecule type" value="Genomic_DNA"/>
</dbReference>
<dbReference type="PANTHER" id="PTHR23159:SF31">
    <property type="entry name" value="CENTROSOME-ASSOCIATED PROTEIN CEP250 ISOFORM X1"/>
    <property type="match status" value="1"/>
</dbReference>
<evidence type="ECO:0000256" key="1">
    <source>
        <dbReference type="ARBA" id="ARBA00004267"/>
    </source>
</evidence>
<dbReference type="Gene3D" id="1.10.287.1490">
    <property type="match status" value="1"/>
</dbReference>
<evidence type="ECO:0000256" key="4">
    <source>
        <dbReference type="ARBA" id="ARBA00023054"/>
    </source>
</evidence>
<evidence type="ECO:0000313" key="11">
    <source>
        <dbReference type="Proteomes" id="UP000696280"/>
    </source>
</evidence>
<feature type="region of interest" description="Disordered" evidence="7">
    <location>
        <begin position="30"/>
        <end position="83"/>
    </location>
</feature>
<evidence type="ECO:0000256" key="7">
    <source>
        <dbReference type="SAM" id="MobiDB-lite"/>
    </source>
</evidence>
<comment type="subcellular location">
    <subcellularLocation>
        <location evidence="1">Cytoplasm</location>
        <location evidence="1">Cytoskeleton</location>
        <location evidence="1">Microtubule organizing center</location>
    </subcellularLocation>
</comment>
<dbReference type="GO" id="GO:0005815">
    <property type="term" value="C:microtubule organizing center"/>
    <property type="evidence" value="ECO:0007669"/>
    <property type="project" value="UniProtKB-SubCell"/>
</dbReference>
<dbReference type="PANTHER" id="PTHR23159">
    <property type="entry name" value="CENTROSOMAL PROTEIN 2"/>
    <property type="match status" value="1"/>
</dbReference>
<feature type="domain" description="Pericentrin/AKAP-450 centrosomal targeting" evidence="9">
    <location>
        <begin position="1319"/>
        <end position="1391"/>
    </location>
</feature>
<dbReference type="OrthoDB" id="10255000at2759"/>
<dbReference type="Proteomes" id="UP000696280">
    <property type="component" value="Unassembled WGS sequence"/>
</dbReference>
<feature type="compositionally biased region" description="Basic and acidic residues" evidence="7">
    <location>
        <begin position="1412"/>
        <end position="1426"/>
    </location>
</feature>
<feature type="region of interest" description="Disordered" evidence="7">
    <location>
        <begin position="398"/>
        <end position="440"/>
    </location>
</feature>
<keyword evidence="5" id="KW-0206">Cytoskeleton</keyword>
<keyword evidence="4 6" id="KW-0175">Coiled coil</keyword>
<dbReference type="InterPro" id="IPR019528">
    <property type="entry name" value="PACT_domain"/>
</dbReference>
<sequence>MVHAGVGGLDTPRTNLGDATYLGNGKDFDFDISQEPSFQSPSKDNNNLVNQMQKGGRGAIRTPRSRTALTDRRNLPAGLGGGEFTPLLKNATRNSALRNGKENSIHTPGFLRGDGLDNIPELSVLPALNSSVYGGSRMGDSYMAATPGPQLDDSSNASTPMALLPRRNEGPGVLQDGNQLSLREQENVIDKIEKENFGLKLKIHFLEEALRKAGPGFSEAALKENTELKVDKVTMQKELLRYRKTLGAAERDVEVFRQQVSEMHDKMKQKHASEGQKEELNRLRRALEDSEAEVDRLKLQTGEFEDLKDNIGDLEAEVREKTRVIEDREDEVENLKDEVEKHLESIATLKQSVKQEQRRNIELEEKIQANDELEEAKETIEELERDLRRVKDELDEVKEDRQEAVKERERAQNDLEELQEEMANKSITTKGLSRQVEEKANRLQDEIEDLREKFDTLEEDYAEKETECEKLERKIKDLKEQGESREQELQNSLTLVKNETQNASKQQEILSQQLEATRSELQQKSEAKDLLQTRYDALTQESGGLQKDLAKARESIEDLEDKLEHEKTVALNNEREVRDQYKDEINRLNDEIEDLRAKVREMERLYDNDSDKWDSEKRTLESQKDAAEDKADNLQRTIDKLQVAEGSLSSKESRLKEALEAEKDRHASQESALKRQIEELNDDIANRRKSLEEAKSELMSTREELRLSQREQKSLLEKVEGLEDEVEILQSSLDDDTQANDELIAAKHESESLRRQIQTLKQDVSKAEALADSARAQLEAFQDDVEAGNGNNEKLISTIRDAQAQLAKVRQDKQGLQDELASLNLEMHTLRLSKAEAEAERDELYSQIKTSKQHDEETFRFDQERIDLRTSKIKLEAEVRRLKEENKAVVSQQESLELELQQEIDRANSEEARLSTEIHDLEKLLRGSSEKRELSTAKKTIQQLEKRIQELEEQVSSGKGGEEDATHELSLIRADLNKLRQRETEFLQREATQKETVRGLKRQIVELERKAHDAELSRLVTSSPPSSFNGSARKSEIIEIRSQLASAHQSVKEMRSQLKSVEKESARKLTSANIELQAQARAWEAEKDELERSIDEAQLKIEELGAKNNTSEASIVRLRGKIDRLEKALQAERANSTGDRTMALERQDLHEMLRETQVQAESLELQVEEREKTIAAISAVEAELRLHLKRVRDERSQHKLKATAAQAHLESLERQLQESQQNWDIEKKSLTKSIKSGSAKKELEKLQRRFEEAQRMWDDEKAALTRGVRFVNTSVSTVNNHSDEDIEALKKEFAAKEHVHVKEMRGMALQVQWLKAQAARETAFRVQAAYAKRYMGLQIDMYQACNRADLRLLESTGVKIERKKKPKTFTLRMVAQFVRATVRMQKQADDWKKSTAIRDRLTAQARKEARERLALESKEARQKGEDIGGLDSPPDSVRRRNASALRHTLLHGGGVWQSNGKIA</sequence>
<proteinExistence type="predicted"/>
<gene>
    <name evidence="10" type="ORF">HYFRA_00005793</name>
</gene>
<feature type="domain" description="Centrosomin N-terminal motif 1" evidence="8">
    <location>
        <begin position="181"/>
        <end position="254"/>
    </location>
</feature>
<dbReference type="GO" id="GO:0005737">
    <property type="term" value="C:cytoplasm"/>
    <property type="evidence" value="ECO:0007669"/>
    <property type="project" value="UniProtKB-ARBA"/>
</dbReference>
<name>A0A9N9PT62_9HELO</name>
<dbReference type="InterPro" id="IPR012943">
    <property type="entry name" value="Cnn_1N"/>
</dbReference>
<comment type="caution">
    <text evidence="10">The sequence shown here is derived from an EMBL/GenBank/DDBJ whole genome shotgun (WGS) entry which is preliminary data.</text>
</comment>
<feature type="coiled-coil region" evidence="6">
    <location>
        <begin position="1044"/>
        <end position="1263"/>
    </location>
</feature>
<protein>
    <submittedName>
        <fullName evidence="10">Uncharacterized protein</fullName>
    </submittedName>
</protein>